<proteinExistence type="predicted"/>
<accession>A0A392U5U4</accession>
<feature type="compositionally biased region" description="Polar residues" evidence="1">
    <location>
        <begin position="28"/>
        <end position="43"/>
    </location>
</feature>
<evidence type="ECO:0000313" key="2">
    <source>
        <dbReference type="EMBL" id="MCI68732.1"/>
    </source>
</evidence>
<keyword evidence="3" id="KW-1185">Reference proteome</keyword>
<organism evidence="2 3">
    <name type="scientific">Trifolium medium</name>
    <dbReference type="NCBI Taxonomy" id="97028"/>
    <lineage>
        <taxon>Eukaryota</taxon>
        <taxon>Viridiplantae</taxon>
        <taxon>Streptophyta</taxon>
        <taxon>Embryophyta</taxon>
        <taxon>Tracheophyta</taxon>
        <taxon>Spermatophyta</taxon>
        <taxon>Magnoliopsida</taxon>
        <taxon>eudicotyledons</taxon>
        <taxon>Gunneridae</taxon>
        <taxon>Pentapetalae</taxon>
        <taxon>rosids</taxon>
        <taxon>fabids</taxon>
        <taxon>Fabales</taxon>
        <taxon>Fabaceae</taxon>
        <taxon>Papilionoideae</taxon>
        <taxon>50 kb inversion clade</taxon>
        <taxon>NPAAA clade</taxon>
        <taxon>Hologalegina</taxon>
        <taxon>IRL clade</taxon>
        <taxon>Trifolieae</taxon>
        <taxon>Trifolium</taxon>
    </lineage>
</organism>
<dbReference type="Proteomes" id="UP000265520">
    <property type="component" value="Unassembled WGS sequence"/>
</dbReference>
<evidence type="ECO:0000313" key="3">
    <source>
        <dbReference type="Proteomes" id="UP000265520"/>
    </source>
</evidence>
<reference evidence="2 3" key="1">
    <citation type="journal article" date="2018" name="Front. Plant Sci.">
        <title>Red Clover (Trifolium pratense) and Zigzag Clover (T. medium) - A Picture of Genomic Similarities and Differences.</title>
        <authorList>
            <person name="Dluhosova J."/>
            <person name="Istvanek J."/>
            <person name="Nedelnik J."/>
            <person name="Repkova J."/>
        </authorList>
    </citation>
    <scope>NUCLEOTIDE SEQUENCE [LARGE SCALE GENOMIC DNA]</scope>
    <source>
        <strain evidence="3">cv. 10/8</strain>
        <tissue evidence="2">Leaf</tissue>
    </source>
</reference>
<name>A0A392U5U4_9FABA</name>
<dbReference type="AlphaFoldDB" id="A0A392U5U4"/>
<comment type="caution">
    <text evidence="2">The sequence shown here is derived from an EMBL/GenBank/DDBJ whole genome shotgun (WGS) entry which is preliminary data.</text>
</comment>
<protein>
    <submittedName>
        <fullName evidence="2">Uncharacterized protein</fullName>
    </submittedName>
</protein>
<dbReference type="EMBL" id="LXQA010741679">
    <property type="protein sequence ID" value="MCI68732.1"/>
    <property type="molecule type" value="Genomic_DNA"/>
</dbReference>
<evidence type="ECO:0000256" key="1">
    <source>
        <dbReference type="SAM" id="MobiDB-lite"/>
    </source>
</evidence>
<feature type="non-terminal residue" evidence="2">
    <location>
        <position position="64"/>
    </location>
</feature>
<feature type="region of interest" description="Disordered" evidence="1">
    <location>
        <begin position="28"/>
        <end position="55"/>
    </location>
</feature>
<sequence length="64" mass="6944">MASLYLDPIDTEKSHVDETMVRSVGETLTQEGSEIQNSVTPTTDGCDIPKIDGDTDVENMVDQA</sequence>